<dbReference type="SMART" id="SM00530">
    <property type="entry name" value="HTH_XRE"/>
    <property type="match status" value="1"/>
</dbReference>
<feature type="compositionally biased region" description="Low complexity" evidence="1">
    <location>
        <begin position="151"/>
        <end position="166"/>
    </location>
</feature>
<gene>
    <name evidence="3" type="ORF">CUT44_19460</name>
</gene>
<dbReference type="Proteomes" id="UP000230407">
    <property type="component" value="Unassembled WGS sequence"/>
</dbReference>
<name>A0A2M8LVJ5_9ACTN</name>
<feature type="region of interest" description="Disordered" evidence="1">
    <location>
        <begin position="137"/>
        <end position="166"/>
    </location>
</feature>
<dbReference type="Pfam" id="PF13560">
    <property type="entry name" value="HTH_31"/>
    <property type="match status" value="1"/>
</dbReference>
<evidence type="ECO:0000259" key="2">
    <source>
        <dbReference type="SMART" id="SM00530"/>
    </source>
</evidence>
<feature type="region of interest" description="Disordered" evidence="1">
    <location>
        <begin position="16"/>
        <end position="45"/>
    </location>
</feature>
<dbReference type="CDD" id="cd00093">
    <property type="entry name" value="HTH_XRE"/>
    <property type="match status" value="1"/>
</dbReference>
<dbReference type="Gene3D" id="1.10.260.40">
    <property type="entry name" value="lambda repressor-like DNA-binding domains"/>
    <property type="match status" value="1"/>
</dbReference>
<sequence length="240" mass="24618">MVNLCASFDATEGSVTPLPHLKEGGFQPKGCGPARTDPFRDEQKAPQATEAILPLATPGATPPPAEAGGPLARRLMADDFGGRLRMLLAERGLGLRAAARSLGCDAAHLSRVADGRQRPSLRLALALDELLGAGGRLVSSTGPRRFPPPAGDSSGAGSGAEAEAEAGSEAASVRAGFLRLLDHADRHGGDTVATAAVQIWRDARRRPGAGAIPGKEQRPCPAAVAEAAESAGWLLFDAGR</sequence>
<dbReference type="InterPro" id="IPR001387">
    <property type="entry name" value="Cro/C1-type_HTH"/>
</dbReference>
<feature type="domain" description="HTH cro/C1-type" evidence="2">
    <location>
        <begin position="83"/>
        <end position="138"/>
    </location>
</feature>
<comment type="caution">
    <text evidence="3">The sequence shown here is derived from an EMBL/GenBank/DDBJ whole genome shotgun (WGS) entry which is preliminary data.</text>
</comment>
<dbReference type="EMBL" id="PGGW01000060">
    <property type="protein sequence ID" value="PJE95984.1"/>
    <property type="molecule type" value="Genomic_DNA"/>
</dbReference>
<evidence type="ECO:0000256" key="1">
    <source>
        <dbReference type="SAM" id="MobiDB-lite"/>
    </source>
</evidence>
<keyword evidence="4" id="KW-1185">Reference proteome</keyword>
<protein>
    <recommendedName>
        <fullName evidence="2">HTH cro/C1-type domain-containing protein</fullName>
    </recommendedName>
</protein>
<proteinExistence type="predicted"/>
<organism evidence="3 4">
    <name type="scientific">Streptomyces carminius</name>
    <dbReference type="NCBI Taxonomy" id="2665496"/>
    <lineage>
        <taxon>Bacteria</taxon>
        <taxon>Bacillati</taxon>
        <taxon>Actinomycetota</taxon>
        <taxon>Actinomycetes</taxon>
        <taxon>Kitasatosporales</taxon>
        <taxon>Streptomycetaceae</taxon>
        <taxon>Streptomyces</taxon>
    </lineage>
</organism>
<dbReference type="SUPFAM" id="SSF47413">
    <property type="entry name" value="lambda repressor-like DNA-binding domains"/>
    <property type="match status" value="1"/>
</dbReference>
<dbReference type="AlphaFoldDB" id="A0A2M8LVJ5"/>
<evidence type="ECO:0000313" key="4">
    <source>
        <dbReference type="Proteomes" id="UP000230407"/>
    </source>
</evidence>
<accession>A0A2M8LVJ5</accession>
<dbReference type="InterPro" id="IPR010982">
    <property type="entry name" value="Lambda_DNA-bd_dom_sf"/>
</dbReference>
<evidence type="ECO:0000313" key="3">
    <source>
        <dbReference type="EMBL" id="PJE95984.1"/>
    </source>
</evidence>
<reference evidence="3 4" key="1">
    <citation type="submission" date="2017-11" db="EMBL/GenBank/DDBJ databases">
        <title>Streptomyces carmine sp. nov., a novel actinomycete isolated from Sophora alopecuroides in Xinjiang, China.</title>
        <authorList>
            <person name="Wang Y."/>
            <person name="Luo X."/>
            <person name="Wan C."/>
            <person name="Zhang L."/>
        </authorList>
    </citation>
    <scope>NUCLEOTIDE SEQUENCE [LARGE SCALE GENOMIC DNA]</scope>
    <source>
        <strain evidence="3 4">TRM SA0054</strain>
    </source>
</reference>
<dbReference type="GO" id="GO:0003677">
    <property type="term" value="F:DNA binding"/>
    <property type="evidence" value="ECO:0007669"/>
    <property type="project" value="InterPro"/>
</dbReference>